<feature type="coiled-coil region" evidence="1">
    <location>
        <begin position="102"/>
        <end position="139"/>
    </location>
</feature>
<feature type="compositionally biased region" description="Polar residues" evidence="2">
    <location>
        <begin position="1"/>
        <end position="17"/>
    </location>
</feature>
<comment type="caution">
    <text evidence="3">The sequence shown here is derived from an EMBL/GenBank/DDBJ whole genome shotgun (WGS) entry which is preliminary data.</text>
</comment>
<dbReference type="Proteomes" id="UP001595530">
    <property type="component" value="Unassembled WGS sequence"/>
</dbReference>
<dbReference type="GO" id="GO:0032259">
    <property type="term" value="P:methylation"/>
    <property type="evidence" value="ECO:0007669"/>
    <property type="project" value="UniProtKB-KW"/>
</dbReference>
<dbReference type="RefSeq" id="WP_390332129.1">
    <property type="nucleotide sequence ID" value="NZ_JBHRTP010000054.1"/>
</dbReference>
<keyword evidence="4" id="KW-1185">Reference proteome</keyword>
<evidence type="ECO:0000256" key="1">
    <source>
        <dbReference type="SAM" id="Coils"/>
    </source>
</evidence>
<feature type="region of interest" description="Disordered" evidence="2">
    <location>
        <begin position="1"/>
        <end position="37"/>
    </location>
</feature>
<dbReference type="EMBL" id="JBHRTP010000054">
    <property type="protein sequence ID" value="MFC3109644.1"/>
    <property type="molecule type" value="Genomic_DNA"/>
</dbReference>
<dbReference type="GO" id="GO:0004851">
    <property type="term" value="F:uroporphyrin-III C-methyltransferase activity"/>
    <property type="evidence" value="ECO:0007669"/>
    <property type="project" value="UniProtKB-EC"/>
</dbReference>
<keyword evidence="1" id="KW-0175">Coiled coil</keyword>
<dbReference type="Pfam" id="PF04375">
    <property type="entry name" value="HemX"/>
    <property type="match status" value="1"/>
</dbReference>
<proteinExistence type="predicted"/>
<reference evidence="4" key="1">
    <citation type="journal article" date="2019" name="Int. J. Syst. Evol. Microbiol.">
        <title>The Global Catalogue of Microorganisms (GCM) 10K type strain sequencing project: providing services to taxonomists for standard genome sequencing and annotation.</title>
        <authorList>
            <consortium name="The Broad Institute Genomics Platform"/>
            <consortium name="The Broad Institute Genome Sequencing Center for Infectious Disease"/>
            <person name="Wu L."/>
            <person name="Ma J."/>
        </authorList>
    </citation>
    <scope>NUCLEOTIDE SEQUENCE [LARGE SCALE GENOMIC DNA]</scope>
    <source>
        <strain evidence="4">KCTC 42986</strain>
    </source>
</reference>
<gene>
    <name evidence="3" type="ORF">ACFOFO_17005</name>
</gene>
<evidence type="ECO:0000313" key="4">
    <source>
        <dbReference type="Proteomes" id="UP001595530"/>
    </source>
</evidence>
<evidence type="ECO:0000313" key="3">
    <source>
        <dbReference type="EMBL" id="MFC3109644.1"/>
    </source>
</evidence>
<dbReference type="EC" id="2.1.1.107" evidence="3"/>
<keyword evidence="3" id="KW-0489">Methyltransferase</keyword>
<protein>
    <submittedName>
        <fullName evidence="3">Uroporphyrinogen-III C-methyltransferase</fullName>
        <ecNumber evidence="3">2.1.1.107</ecNumber>
    </submittedName>
</protein>
<dbReference type="InterPro" id="IPR007470">
    <property type="entry name" value="HemX"/>
</dbReference>
<accession>A0ABV7F3I8</accession>
<name>A0ABV7F3I8_9BURK</name>
<organism evidence="3 4">
    <name type="scientific">Undibacterium arcticum</name>
    <dbReference type="NCBI Taxonomy" id="1762892"/>
    <lineage>
        <taxon>Bacteria</taxon>
        <taxon>Pseudomonadati</taxon>
        <taxon>Pseudomonadota</taxon>
        <taxon>Betaproteobacteria</taxon>
        <taxon>Burkholderiales</taxon>
        <taxon>Oxalobacteraceae</taxon>
        <taxon>Undibacterium</taxon>
    </lineage>
</organism>
<keyword evidence="3" id="KW-0808">Transferase</keyword>
<evidence type="ECO:0000256" key="2">
    <source>
        <dbReference type="SAM" id="MobiDB-lite"/>
    </source>
</evidence>
<dbReference type="PANTHER" id="PTHR38043:SF1">
    <property type="entry name" value="PROTEIN HEMX"/>
    <property type="match status" value="1"/>
</dbReference>
<sequence>MNELPTSSPTSPDSNGPISPAVRPAQQSAAPTAPAYPPAYIKSNEPMSQSLQKPLMLAVVVLAALLAGQWWTSRSEISSLREEMARRLQNGDASNTETKVLAKAVQEGNKELQAKVSVLENKQTEAQSQQLALEQLYQDLSKNRDEWALAEIEQVLSTASQQLQLAGNVQGALIALQNADRSLSRSDKPQFITIRRAIAKDTDKLKALPTLDLTGIALRLDSVISQIDTLPLLSDEKPTLPATQPKAPLRILQKKGSKPASVASAAEASTPDWQSKLEDKWQSISSEMWNEVRQLIRVRTVDTPDALLLSPSQAYYARENLKLRLLNARLGLLSRNESAFRSDMIAAQDAISKYFDTRAKQTQTAQALLKQVQASNLSIEMPTLNDSLNAVRNYKAKP</sequence>
<dbReference type="PANTHER" id="PTHR38043">
    <property type="entry name" value="PROTEIN HEMX"/>
    <property type="match status" value="1"/>
</dbReference>
<feature type="compositionally biased region" description="Low complexity" evidence="2">
    <location>
        <begin position="24"/>
        <end position="33"/>
    </location>
</feature>